<sequence length="152" mass="16239">MSLFARSVSHFSRWSNPVAALLLLGAASTVSSPVHADPGDFQSMPGLWKITLHTVKDGHAGADLVRWKCLYDGGDPWQTFVDVMAPAPNCQRAGEHRTSTALAWNITCGTQTGHGHITLDSPQHYTGSVALNGHDVSQVEGKRYAACTGPSD</sequence>
<feature type="signal peptide" evidence="1">
    <location>
        <begin position="1"/>
        <end position="36"/>
    </location>
</feature>
<dbReference type="Proteomes" id="UP001430149">
    <property type="component" value="Unassembled WGS sequence"/>
</dbReference>
<protein>
    <recommendedName>
        <fullName evidence="4">DUF3617 family protein</fullName>
    </recommendedName>
</protein>
<dbReference type="EMBL" id="JADIKE010000029">
    <property type="protein sequence ID" value="MBM7124785.1"/>
    <property type="molecule type" value="Genomic_DNA"/>
</dbReference>
<feature type="chain" id="PRO_5045170512" description="DUF3617 family protein" evidence="1">
    <location>
        <begin position="37"/>
        <end position="152"/>
    </location>
</feature>
<evidence type="ECO:0000313" key="2">
    <source>
        <dbReference type="EMBL" id="MBM7124785.1"/>
    </source>
</evidence>
<name>A0ABS2K0L7_9GAMM</name>
<keyword evidence="1" id="KW-0732">Signal</keyword>
<accession>A0ABS2K0L7</accession>
<evidence type="ECO:0008006" key="4">
    <source>
        <dbReference type="Google" id="ProtNLM"/>
    </source>
</evidence>
<dbReference type="RefSeq" id="WP_204680316.1">
    <property type="nucleotide sequence ID" value="NZ_BSNR01000011.1"/>
</dbReference>
<proteinExistence type="predicted"/>
<evidence type="ECO:0000256" key="1">
    <source>
        <dbReference type="SAM" id="SignalP"/>
    </source>
</evidence>
<comment type="caution">
    <text evidence="2">The sequence shown here is derived from an EMBL/GenBank/DDBJ whole genome shotgun (WGS) entry which is preliminary data.</text>
</comment>
<organism evidence="2 3">
    <name type="scientific">Dyella flava</name>
    <dbReference type="NCBI Taxonomy" id="1920170"/>
    <lineage>
        <taxon>Bacteria</taxon>
        <taxon>Pseudomonadati</taxon>
        <taxon>Pseudomonadota</taxon>
        <taxon>Gammaproteobacteria</taxon>
        <taxon>Lysobacterales</taxon>
        <taxon>Rhodanobacteraceae</taxon>
        <taxon>Dyella</taxon>
    </lineage>
</organism>
<keyword evidence="3" id="KW-1185">Reference proteome</keyword>
<gene>
    <name evidence="2" type="ORF">ISP19_05280</name>
</gene>
<evidence type="ECO:0000313" key="3">
    <source>
        <dbReference type="Proteomes" id="UP001430149"/>
    </source>
</evidence>
<reference evidence="2" key="1">
    <citation type="submission" date="2020-10" db="EMBL/GenBank/DDBJ databases">
        <title>Phylogeny of dyella-like bacteria.</title>
        <authorList>
            <person name="Fu J."/>
        </authorList>
    </citation>
    <scope>NUCLEOTIDE SEQUENCE</scope>
    <source>
        <strain evidence="2">DHOC52</strain>
    </source>
</reference>